<dbReference type="RefSeq" id="WP_200862250.1">
    <property type="nucleotide sequence ID" value="NZ_JANF02000004.1"/>
</dbReference>
<dbReference type="NCBIfam" id="NF033157">
    <property type="entry name" value="SWFGD_domain"/>
    <property type="match status" value="1"/>
</dbReference>
<name>A0A8E0WVD7_9SPHN</name>
<feature type="compositionally biased region" description="Low complexity" evidence="1">
    <location>
        <begin position="120"/>
        <end position="137"/>
    </location>
</feature>
<feature type="region of interest" description="Disordered" evidence="1">
    <location>
        <begin position="260"/>
        <end position="298"/>
    </location>
</feature>
<feature type="region of interest" description="Disordered" evidence="1">
    <location>
        <begin position="167"/>
        <end position="192"/>
    </location>
</feature>
<dbReference type="AlphaFoldDB" id="A0A8E0WVD7"/>
<dbReference type="Gene3D" id="3.30.1340.30">
    <property type="match status" value="1"/>
</dbReference>
<protein>
    <recommendedName>
        <fullName evidence="2">BON domain-containing protein</fullName>
    </recommendedName>
</protein>
<evidence type="ECO:0000313" key="3">
    <source>
        <dbReference type="EMBL" id="KER38069.1"/>
    </source>
</evidence>
<feature type="compositionally biased region" description="Basic and acidic residues" evidence="1">
    <location>
        <begin position="55"/>
        <end position="68"/>
    </location>
</feature>
<dbReference type="Proteomes" id="UP000028135">
    <property type="component" value="Unassembled WGS sequence"/>
</dbReference>
<evidence type="ECO:0000313" key="4">
    <source>
        <dbReference type="Proteomes" id="UP000028135"/>
    </source>
</evidence>
<feature type="compositionally biased region" description="Basic and acidic residues" evidence="1">
    <location>
        <begin position="173"/>
        <end position="184"/>
    </location>
</feature>
<evidence type="ECO:0000259" key="2">
    <source>
        <dbReference type="PROSITE" id="PS50914"/>
    </source>
</evidence>
<dbReference type="PANTHER" id="PTHR34606">
    <property type="entry name" value="BON DOMAIN-CONTAINING PROTEIN"/>
    <property type="match status" value="1"/>
</dbReference>
<feature type="compositionally biased region" description="Basic and acidic residues" evidence="1">
    <location>
        <begin position="1"/>
        <end position="41"/>
    </location>
</feature>
<proteinExistence type="predicted"/>
<feature type="compositionally biased region" description="Low complexity" evidence="1">
    <location>
        <begin position="260"/>
        <end position="292"/>
    </location>
</feature>
<dbReference type="InterPro" id="IPR047800">
    <property type="entry name" value="SWFGD_dom"/>
</dbReference>
<feature type="region of interest" description="Disordered" evidence="1">
    <location>
        <begin position="1"/>
        <end position="155"/>
    </location>
</feature>
<dbReference type="Pfam" id="PF04972">
    <property type="entry name" value="BON"/>
    <property type="match status" value="1"/>
</dbReference>
<accession>A0A8E0WVD7</accession>
<dbReference type="SMART" id="SM00749">
    <property type="entry name" value="BON"/>
    <property type="match status" value="1"/>
</dbReference>
<sequence length="298" mass="32225">MADRWRGETRYGGDRNRGSGGDYRDWGDEDDGGSRYDRERGGGMNYYGADYGRYVGDEDRRYTGRESSGRGYGRSRGQSGYGSYGETGFGSDRGYGRSQDRGGNSTYDRQASRYSGNYGQGSSDFGGSSGRYSAGYQGSSGGYGGEDLRGGEERGWWDRAGDEVRSWFGDDEAERRRRMDEHRGRGPKGYARSDERIREDVCDRLSDDPWLDASNLEVSVANGEVTLSGSVSDRSAKRRAEDCVENVSGIKHVQNNLRVQQGMTGQGSTSTSGAPSTIAGGSSTGTASETQGKVGGSS</sequence>
<comment type="caution">
    <text evidence="3">The sequence shown here is derived from an EMBL/GenBank/DDBJ whole genome shotgun (WGS) entry which is preliminary data.</text>
</comment>
<gene>
    <name evidence="3" type="ORF">AL00_01695</name>
</gene>
<feature type="compositionally biased region" description="Basic and acidic residues" evidence="1">
    <location>
        <begin position="146"/>
        <end position="155"/>
    </location>
</feature>
<feature type="compositionally biased region" description="Polar residues" evidence="1">
    <location>
        <begin position="101"/>
        <end position="117"/>
    </location>
</feature>
<evidence type="ECO:0000256" key="1">
    <source>
        <dbReference type="SAM" id="MobiDB-lite"/>
    </source>
</evidence>
<reference evidence="3 4" key="1">
    <citation type="submission" date="2014-05" db="EMBL/GenBank/DDBJ databases">
        <title>Genome Announcement of Sphingobium lucknowense F2.</title>
        <authorList>
            <person name="Lal R."/>
            <person name="Negi V."/>
            <person name="Lata P."/>
            <person name="Sangwan N."/>
            <person name="Gupta S.K."/>
            <person name="Rao D.L.N."/>
            <person name="Das S."/>
        </authorList>
    </citation>
    <scope>NUCLEOTIDE SEQUENCE [LARGE SCALE GENOMIC DNA]</scope>
    <source>
        <strain evidence="3 4">F2</strain>
    </source>
</reference>
<feature type="domain" description="BON" evidence="2">
    <location>
        <begin position="193"/>
        <end position="261"/>
    </location>
</feature>
<dbReference type="EMBL" id="JANF02000004">
    <property type="protein sequence ID" value="KER38069.1"/>
    <property type="molecule type" value="Genomic_DNA"/>
</dbReference>
<dbReference type="PROSITE" id="PS50914">
    <property type="entry name" value="BON"/>
    <property type="match status" value="1"/>
</dbReference>
<dbReference type="InterPro" id="IPR051686">
    <property type="entry name" value="Lipoprotein_DolP"/>
</dbReference>
<feature type="compositionally biased region" description="Gly residues" evidence="1">
    <location>
        <begin position="70"/>
        <end position="93"/>
    </location>
</feature>
<dbReference type="PANTHER" id="PTHR34606:SF15">
    <property type="entry name" value="BON DOMAIN-CONTAINING PROTEIN"/>
    <property type="match status" value="1"/>
</dbReference>
<organism evidence="3 4">
    <name type="scientific">Sphingobium indicum F2</name>
    <dbReference type="NCBI Taxonomy" id="1450518"/>
    <lineage>
        <taxon>Bacteria</taxon>
        <taxon>Pseudomonadati</taxon>
        <taxon>Pseudomonadota</taxon>
        <taxon>Alphaproteobacteria</taxon>
        <taxon>Sphingomonadales</taxon>
        <taxon>Sphingomonadaceae</taxon>
        <taxon>Sphingobium</taxon>
    </lineage>
</organism>
<dbReference type="InterPro" id="IPR014004">
    <property type="entry name" value="Transpt-assoc_nodulatn_dom_bac"/>
</dbReference>
<dbReference type="InterPro" id="IPR007055">
    <property type="entry name" value="BON_dom"/>
</dbReference>